<comment type="caution">
    <text evidence="2">Lacks conserved residue(s) required for the propagation of feature annotation.</text>
</comment>
<dbReference type="CDD" id="cd00041">
    <property type="entry name" value="CUB"/>
    <property type="match status" value="1"/>
</dbReference>
<comment type="caution">
    <text evidence="7">The sequence shown here is derived from an EMBL/GenBank/DDBJ whole genome shotgun (WGS) entry which is preliminary data.</text>
</comment>
<dbReference type="InterPro" id="IPR000859">
    <property type="entry name" value="CUB_dom"/>
</dbReference>
<keyword evidence="4" id="KW-1133">Transmembrane helix</keyword>
<sequence>MARSWAVKLLRIGILVTTCSIWSVETTSRRVYYSCGAIVDSEAQGIILSPGFPASYLPGTHCLWQFFIPAGVRLVLEVFDFDVFENPHNDRTPLGEPSTSVMVGGEISVSGSLDSGDTEQSRESNNLYPQTKESVQDGRIMAFFNETNISNSKAFDGAYSVTQSHKAEGNRVGAQAESAKFEMVKALPLRPDFPVTDRPLDSDKAELNLSDPISDFGDYKDGNVDPRFNNEKQSEEGLEIDHLEVQQVNNTTAVTTIPATKVTPYASPEVCPNDVLYISDLITFSARFCGPNTPVNKTLMFGSSLEMVEVVVELITTTDRGRGFLLLYQFKAGQDADFRSLIKHWDQDNLLHFLVIAGIALLSVVLLTALCCTWRKRARHKGSHSHCLRTGENGVPNSAVDIGEMQLVANGTAREVSTENENNNHSISFEGIGPCYSPPAGNSLHAEMELASSESAMTESGSDEIFVISTGLSLGNLHFSSFKTKGSSNSPTDQYTENKRKVVSDMRLETELEQLYSDSSGSAASYPLTQSGQSQRKVITDTNLRRAWFGSPCFGFRPNSRQHNSSTAACCPNRARQEPDLPCGQGPRCSAESSVSNNIVKRFQTDATKSRHVANGTERITLPKPVFVISEASEDRQPLVQGLDPAGLCGDLGHSEEVKLDQVNRASEQELKRPANGTS</sequence>
<keyword evidence="5" id="KW-0732">Signal</keyword>
<name>A0A401NN35_SCYTO</name>
<dbReference type="PROSITE" id="PS01180">
    <property type="entry name" value="CUB"/>
    <property type="match status" value="1"/>
</dbReference>
<dbReference type="OMA" id="MELITIT"/>
<feature type="compositionally biased region" description="Polar residues" evidence="3">
    <location>
        <begin position="481"/>
        <end position="495"/>
    </location>
</feature>
<evidence type="ECO:0000256" key="2">
    <source>
        <dbReference type="PROSITE-ProRule" id="PRU00059"/>
    </source>
</evidence>
<keyword evidence="1 2" id="KW-1015">Disulfide bond</keyword>
<gene>
    <name evidence="7" type="ORF">scyTo_0014471</name>
</gene>
<evidence type="ECO:0000259" key="6">
    <source>
        <dbReference type="PROSITE" id="PS01180"/>
    </source>
</evidence>
<dbReference type="Gene3D" id="2.60.120.290">
    <property type="entry name" value="Spermadhesin, CUB domain"/>
    <property type="match status" value="1"/>
</dbReference>
<feature type="signal peptide" evidence="5">
    <location>
        <begin position="1"/>
        <end position="21"/>
    </location>
</feature>
<dbReference type="EMBL" id="BFAA01007776">
    <property type="protein sequence ID" value="GCB62269.1"/>
    <property type="molecule type" value="Genomic_DNA"/>
</dbReference>
<dbReference type="OrthoDB" id="8951018at2759"/>
<dbReference type="Proteomes" id="UP000288216">
    <property type="component" value="Unassembled WGS sequence"/>
</dbReference>
<evidence type="ECO:0000256" key="1">
    <source>
        <dbReference type="ARBA" id="ARBA00023157"/>
    </source>
</evidence>
<reference evidence="7 8" key="1">
    <citation type="journal article" date="2018" name="Nat. Ecol. Evol.">
        <title>Shark genomes provide insights into elasmobranch evolution and the origin of vertebrates.</title>
        <authorList>
            <person name="Hara Y"/>
            <person name="Yamaguchi K"/>
            <person name="Onimaru K"/>
            <person name="Kadota M"/>
            <person name="Koyanagi M"/>
            <person name="Keeley SD"/>
            <person name="Tatsumi K"/>
            <person name="Tanaka K"/>
            <person name="Motone F"/>
            <person name="Kageyama Y"/>
            <person name="Nozu R"/>
            <person name="Adachi N"/>
            <person name="Nishimura O"/>
            <person name="Nakagawa R"/>
            <person name="Tanegashima C"/>
            <person name="Kiyatake I"/>
            <person name="Matsumoto R"/>
            <person name="Murakumo K"/>
            <person name="Nishida K"/>
            <person name="Terakita A"/>
            <person name="Kuratani S"/>
            <person name="Sato K"/>
            <person name="Hyodo S Kuraku.S."/>
        </authorList>
    </citation>
    <scope>NUCLEOTIDE SEQUENCE [LARGE SCALE GENOMIC DNA]</scope>
</reference>
<evidence type="ECO:0000313" key="8">
    <source>
        <dbReference type="Proteomes" id="UP000288216"/>
    </source>
</evidence>
<evidence type="ECO:0000256" key="5">
    <source>
        <dbReference type="SAM" id="SignalP"/>
    </source>
</evidence>
<keyword evidence="4" id="KW-0472">Membrane</keyword>
<dbReference type="AlphaFoldDB" id="A0A401NN35"/>
<evidence type="ECO:0000256" key="3">
    <source>
        <dbReference type="SAM" id="MobiDB-lite"/>
    </source>
</evidence>
<accession>A0A401NN35</accession>
<feature type="disulfide bond" evidence="2">
    <location>
        <begin position="35"/>
        <end position="62"/>
    </location>
</feature>
<evidence type="ECO:0000256" key="4">
    <source>
        <dbReference type="SAM" id="Phobius"/>
    </source>
</evidence>
<feature type="region of interest" description="Disordered" evidence="3">
    <location>
        <begin position="516"/>
        <end position="536"/>
    </location>
</feature>
<organism evidence="7 8">
    <name type="scientific">Scyliorhinus torazame</name>
    <name type="common">Cloudy catshark</name>
    <name type="synonym">Catulus torazame</name>
    <dbReference type="NCBI Taxonomy" id="75743"/>
    <lineage>
        <taxon>Eukaryota</taxon>
        <taxon>Metazoa</taxon>
        <taxon>Chordata</taxon>
        <taxon>Craniata</taxon>
        <taxon>Vertebrata</taxon>
        <taxon>Chondrichthyes</taxon>
        <taxon>Elasmobranchii</taxon>
        <taxon>Galeomorphii</taxon>
        <taxon>Galeoidea</taxon>
        <taxon>Carcharhiniformes</taxon>
        <taxon>Scyliorhinidae</taxon>
        <taxon>Scyliorhinus</taxon>
    </lineage>
</organism>
<keyword evidence="4" id="KW-0812">Transmembrane</keyword>
<keyword evidence="8" id="KW-1185">Reference proteome</keyword>
<dbReference type="SMART" id="SM00042">
    <property type="entry name" value="CUB"/>
    <property type="match status" value="1"/>
</dbReference>
<feature type="domain" description="CUB" evidence="6">
    <location>
        <begin position="35"/>
        <end position="162"/>
    </location>
</feature>
<dbReference type="InterPro" id="IPR035914">
    <property type="entry name" value="Sperma_CUB_dom_sf"/>
</dbReference>
<feature type="transmembrane region" description="Helical" evidence="4">
    <location>
        <begin position="350"/>
        <end position="374"/>
    </location>
</feature>
<feature type="chain" id="PRO_5019485974" description="CUB domain-containing protein" evidence="5">
    <location>
        <begin position="22"/>
        <end position="679"/>
    </location>
</feature>
<evidence type="ECO:0000313" key="7">
    <source>
        <dbReference type="EMBL" id="GCB62269.1"/>
    </source>
</evidence>
<feature type="region of interest" description="Disordered" evidence="3">
    <location>
        <begin position="481"/>
        <end position="500"/>
    </location>
</feature>
<protein>
    <recommendedName>
        <fullName evidence="6">CUB domain-containing protein</fullName>
    </recommendedName>
</protein>
<proteinExistence type="predicted"/>
<dbReference type="SUPFAM" id="SSF49854">
    <property type="entry name" value="Spermadhesin, CUB domain"/>
    <property type="match status" value="1"/>
</dbReference>